<protein>
    <submittedName>
        <fullName evidence="1">Uncharacterized protein</fullName>
    </submittedName>
</protein>
<dbReference type="AlphaFoldDB" id="X0ZIW7"/>
<proteinExistence type="predicted"/>
<dbReference type="EMBL" id="BART01000270">
    <property type="protein sequence ID" value="GAG69324.1"/>
    <property type="molecule type" value="Genomic_DNA"/>
</dbReference>
<name>X0ZIW7_9ZZZZ</name>
<sequence length="51" mass="6162">MSLSPSYEGNHLITANINIKRLYEAREKAEYQEDKNTEFEKNFIERTYYVN</sequence>
<gene>
    <name evidence="1" type="ORF">S01H4_01478</name>
</gene>
<organism evidence="1">
    <name type="scientific">marine sediment metagenome</name>
    <dbReference type="NCBI Taxonomy" id="412755"/>
    <lineage>
        <taxon>unclassified sequences</taxon>
        <taxon>metagenomes</taxon>
        <taxon>ecological metagenomes</taxon>
    </lineage>
</organism>
<evidence type="ECO:0000313" key="1">
    <source>
        <dbReference type="EMBL" id="GAG69324.1"/>
    </source>
</evidence>
<comment type="caution">
    <text evidence="1">The sequence shown here is derived from an EMBL/GenBank/DDBJ whole genome shotgun (WGS) entry which is preliminary data.</text>
</comment>
<accession>X0ZIW7</accession>
<reference evidence="1" key="1">
    <citation type="journal article" date="2014" name="Front. Microbiol.">
        <title>High frequency of phylogenetically diverse reductive dehalogenase-homologous genes in deep subseafloor sedimentary metagenomes.</title>
        <authorList>
            <person name="Kawai M."/>
            <person name="Futagami T."/>
            <person name="Toyoda A."/>
            <person name="Takaki Y."/>
            <person name="Nishi S."/>
            <person name="Hori S."/>
            <person name="Arai W."/>
            <person name="Tsubouchi T."/>
            <person name="Morono Y."/>
            <person name="Uchiyama I."/>
            <person name="Ito T."/>
            <person name="Fujiyama A."/>
            <person name="Inagaki F."/>
            <person name="Takami H."/>
        </authorList>
    </citation>
    <scope>NUCLEOTIDE SEQUENCE</scope>
    <source>
        <strain evidence="1">Expedition CK06-06</strain>
    </source>
</reference>